<dbReference type="EMBL" id="JBBEGN010000004">
    <property type="protein sequence ID" value="MEJ2868278.1"/>
    <property type="molecule type" value="Genomic_DNA"/>
</dbReference>
<evidence type="ECO:0000256" key="2">
    <source>
        <dbReference type="SAM" id="Phobius"/>
    </source>
</evidence>
<organism evidence="3 4">
    <name type="scientific">Actinomycetospora aurantiaca</name>
    <dbReference type="NCBI Taxonomy" id="3129233"/>
    <lineage>
        <taxon>Bacteria</taxon>
        <taxon>Bacillati</taxon>
        <taxon>Actinomycetota</taxon>
        <taxon>Actinomycetes</taxon>
        <taxon>Pseudonocardiales</taxon>
        <taxon>Pseudonocardiaceae</taxon>
        <taxon>Actinomycetospora</taxon>
    </lineage>
</organism>
<proteinExistence type="predicted"/>
<gene>
    <name evidence="3" type="ORF">WCD74_10905</name>
</gene>
<reference evidence="3 4" key="1">
    <citation type="submission" date="2024-03" db="EMBL/GenBank/DDBJ databases">
        <title>Actinomycetospora sp. OC33-EN08, a novel actinomycete isolated from wild orchid (Aerides multiflora).</title>
        <authorList>
            <person name="Suriyachadkun C."/>
        </authorList>
    </citation>
    <scope>NUCLEOTIDE SEQUENCE [LARGE SCALE GENOMIC DNA]</scope>
    <source>
        <strain evidence="3 4">OC33-EN08</strain>
    </source>
</reference>
<dbReference type="RefSeq" id="WP_337694889.1">
    <property type="nucleotide sequence ID" value="NZ_JBBEGN010000004.1"/>
</dbReference>
<evidence type="ECO:0000313" key="4">
    <source>
        <dbReference type="Proteomes" id="UP001385809"/>
    </source>
</evidence>
<evidence type="ECO:0000313" key="3">
    <source>
        <dbReference type="EMBL" id="MEJ2868278.1"/>
    </source>
</evidence>
<keyword evidence="2" id="KW-1133">Transmembrane helix</keyword>
<keyword evidence="2" id="KW-0812">Transmembrane</keyword>
<feature type="compositionally biased region" description="Basic and acidic residues" evidence="1">
    <location>
        <begin position="21"/>
        <end position="31"/>
    </location>
</feature>
<feature type="region of interest" description="Disordered" evidence="1">
    <location>
        <begin position="1"/>
        <end position="38"/>
    </location>
</feature>
<accession>A0ABU8MLV1</accession>
<keyword evidence="4" id="KW-1185">Reference proteome</keyword>
<comment type="caution">
    <text evidence="3">The sequence shown here is derived from an EMBL/GenBank/DDBJ whole genome shotgun (WGS) entry which is preliminary data.</text>
</comment>
<evidence type="ECO:0000256" key="1">
    <source>
        <dbReference type="SAM" id="MobiDB-lite"/>
    </source>
</evidence>
<sequence length="104" mass="10489">MAESGFDPKGWAPAEPFTVHADTDRTADRTGTDAAAGPPARRRLDVFTLLVGLVCVAVAVFAMAAPALLVAADPRWVLAGAAIVIGGGALLAGARRVGGRRAPG</sequence>
<feature type="transmembrane region" description="Helical" evidence="2">
    <location>
        <begin position="76"/>
        <end position="94"/>
    </location>
</feature>
<feature type="transmembrane region" description="Helical" evidence="2">
    <location>
        <begin position="46"/>
        <end position="70"/>
    </location>
</feature>
<protein>
    <submittedName>
        <fullName evidence="3">Uncharacterized protein</fullName>
    </submittedName>
</protein>
<dbReference type="Proteomes" id="UP001385809">
    <property type="component" value="Unassembled WGS sequence"/>
</dbReference>
<keyword evidence="2" id="KW-0472">Membrane</keyword>
<name>A0ABU8MLV1_9PSEU</name>